<name>A0A8H5BN27_9AGAR</name>
<dbReference type="EMBL" id="JAACJJ010000015">
    <property type="protein sequence ID" value="KAF5325418.1"/>
    <property type="molecule type" value="Genomic_DNA"/>
</dbReference>
<comment type="caution">
    <text evidence="1">The sequence shown here is derived from an EMBL/GenBank/DDBJ whole genome shotgun (WGS) entry which is preliminary data.</text>
</comment>
<reference evidence="1 2" key="1">
    <citation type="journal article" date="2020" name="ISME J.">
        <title>Uncovering the hidden diversity of litter-decomposition mechanisms in mushroom-forming fungi.</title>
        <authorList>
            <person name="Floudas D."/>
            <person name="Bentzer J."/>
            <person name="Ahren D."/>
            <person name="Johansson T."/>
            <person name="Persson P."/>
            <person name="Tunlid A."/>
        </authorList>
    </citation>
    <scope>NUCLEOTIDE SEQUENCE [LARGE SCALE GENOMIC DNA]</scope>
    <source>
        <strain evidence="1 2">CBS 101986</strain>
    </source>
</reference>
<gene>
    <name evidence="1" type="ORF">D9619_009608</name>
</gene>
<accession>A0A8H5BN27</accession>
<dbReference type="Proteomes" id="UP000567179">
    <property type="component" value="Unassembled WGS sequence"/>
</dbReference>
<keyword evidence="2" id="KW-1185">Reference proteome</keyword>
<protein>
    <submittedName>
        <fullName evidence="1">Uncharacterized protein</fullName>
    </submittedName>
</protein>
<dbReference type="OrthoDB" id="3118365at2759"/>
<organism evidence="1 2">
    <name type="scientific">Psilocybe cf. subviscida</name>
    <dbReference type="NCBI Taxonomy" id="2480587"/>
    <lineage>
        <taxon>Eukaryota</taxon>
        <taxon>Fungi</taxon>
        <taxon>Dikarya</taxon>
        <taxon>Basidiomycota</taxon>
        <taxon>Agaricomycotina</taxon>
        <taxon>Agaricomycetes</taxon>
        <taxon>Agaricomycetidae</taxon>
        <taxon>Agaricales</taxon>
        <taxon>Agaricineae</taxon>
        <taxon>Strophariaceae</taxon>
        <taxon>Psilocybe</taxon>
    </lineage>
</organism>
<proteinExistence type="predicted"/>
<dbReference type="AlphaFoldDB" id="A0A8H5BN27"/>
<sequence>MSIPGSGQKYHSSHDHRHDITMLGEHVLIAGGLFTAINHVSLPPVPTHQQQVLDILCPPAGPLRIDGRLLHNSNEYEDTRLGGSYHIPDKVLVHSREILREAMDHLPERGAFQHGLYHYIQKGSSKLVSIPVAEHLACQGNLLATIIFPDSPPPYTKFIVATLTYQLVQNIPSSAEYVLAALRKDPGIFGRNAEIQFKELFKIPLERAYASASIAEKLDWPNTIVLDGTAQELAPGSVAYWILQSLNVLPVNTITQIEVRNQDRNLAARPWSLAQRFGDVTILLTITVAGIALFRLLSA</sequence>
<evidence type="ECO:0000313" key="2">
    <source>
        <dbReference type="Proteomes" id="UP000567179"/>
    </source>
</evidence>
<evidence type="ECO:0000313" key="1">
    <source>
        <dbReference type="EMBL" id="KAF5325418.1"/>
    </source>
</evidence>